<dbReference type="PANTHER" id="PTHR43540">
    <property type="entry name" value="PEROXYUREIDOACRYLATE/UREIDOACRYLATE AMIDOHYDROLASE-RELATED"/>
    <property type="match status" value="1"/>
</dbReference>
<keyword evidence="2 4" id="KW-0378">Hydrolase</keyword>
<dbReference type="AlphaFoldDB" id="A0A139MXB0"/>
<organism evidence="4 5">
    <name type="scientific">Streptococcus cristatus</name>
    <dbReference type="NCBI Taxonomy" id="45634"/>
    <lineage>
        <taxon>Bacteria</taxon>
        <taxon>Bacillati</taxon>
        <taxon>Bacillota</taxon>
        <taxon>Bacilli</taxon>
        <taxon>Lactobacillales</taxon>
        <taxon>Streptococcaceae</taxon>
        <taxon>Streptococcus</taxon>
    </lineage>
</organism>
<dbReference type="RefSeq" id="WP_061423504.1">
    <property type="nucleotide sequence ID" value="NZ_KQ969064.1"/>
</dbReference>
<dbReference type="SUPFAM" id="SSF52499">
    <property type="entry name" value="Isochorismatase-like hydrolases"/>
    <property type="match status" value="1"/>
</dbReference>
<dbReference type="PANTHER" id="PTHR43540:SF14">
    <property type="entry name" value="ISOCHORISMATASE"/>
    <property type="match status" value="1"/>
</dbReference>
<dbReference type="Proteomes" id="UP000070377">
    <property type="component" value="Unassembled WGS sequence"/>
</dbReference>
<dbReference type="InterPro" id="IPR050272">
    <property type="entry name" value="Isochorismatase-like_hydrls"/>
</dbReference>
<sequence length="174" mass="19744">MTQALIVVDIQEGLINLGPANKEPFIATVKQTIASFEEAGKEVIYIRHTEAEGFLSEGDASWQVYHELSPRPQDRIFNKNFNSMYRGTELKAYLDSKGITSYSVVGMQAEFCIDTSLKVGFEYGFEQVLVRDAVTTFDNDHLPAQKIIDFYQDHIWDNRFAKVLPVETIQAANK</sequence>
<evidence type="ECO:0000256" key="2">
    <source>
        <dbReference type="ARBA" id="ARBA00022801"/>
    </source>
</evidence>
<dbReference type="Pfam" id="PF00857">
    <property type="entry name" value="Isochorismatase"/>
    <property type="match status" value="1"/>
</dbReference>
<comment type="similarity">
    <text evidence="1">Belongs to the isochorismatase family.</text>
</comment>
<feature type="domain" description="Isochorismatase-like" evidence="3">
    <location>
        <begin position="4"/>
        <end position="141"/>
    </location>
</feature>
<name>A0A139MXB0_STRCR</name>
<dbReference type="CDD" id="cd01014">
    <property type="entry name" value="nicotinamidase_related"/>
    <property type="match status" value="1"/>
</dbReference>
<proteinExistence type="inferred from homology"/>
<accession>A0A139MXB0</accession>
<gene>
    <name evidence="4" type="ORF">SCRDD08_01981</name>
</gene>
<dbReference type="Gene3D" id="3.40.50.850">
    <property type="entry name" value="Isochorismatase-like"/>
    <property type="match status" value="1"/>
</dbReference>
<dbReference type="PATRIC" id="fig|45634.12.peg.2062"/>
<dbReference type="InterPro" id="IPR000868">
    <property type="entry name" value="Isochorismatase-like_dom"/>
</dbReference>
<reference evidence="4 5" key="1">
    <citation type="submission" date="2016-01" db="EMBL/GenBank/DDBJ databases">
        <title>Highly variable Streptococcus oralis are common among viridans streptococci isolated from primates.</title>
        <authorList>
            <person name="Denapaite D."/>
            <person name="Rieger M."/>
            <person name="Koendgen S."/>
            <person name="Brueckner R."/>
            <person name="Ochigava I."/>
            <person name="Kappeler P."/>
            <person name="Maetz-Rensing K."/>
            <person name="Leendertz F."/>
            <person name="Hakenbeck R."/>
        </authorList>
    </citation>
    <scope>NUCLEOTIDE SEQUENCE [LARGE SCALE GENOMIC DNA]</scope>
    <source>
        <strain evidence="4 5">DD08</strain>
    </source>
</reference>
<dbReference type="InterPro" id="IPR036380">
    <property type="entry name" value="Isochorismatase-like_sf"/>
</dbReference>
<protein>
    <submittedName>
        <fullName evidence="4">Isochorismatase</fullName>
        <ecNumber evidence="4">3.3.2.1</ecNumber>
    </submittedName>
</protein>
<evidence type="ECO:0000259" key="3">
    <source>
        <dbReference type="Pfam" id="PF00857"/>
    </source>
</evidence>
<evidence type="ECO:0000256" key="1">
    <source>
        <dbReference type="ARBA" id="ARBA00006336"/>
    </source>
</evidence>
<comment type="caution">
    <text evidence="4">The sequence shown here is derived from an EMBL/GenBank/DDBJ whole genome shotgun (WGS) entry which is preliminary data.</text>
</comment>
<dbReference type="EMBL" id="LQRD01000075">
    <property type="protein sequence ID" value="KXT68419.1"/>
    <property type="molecule type" value="Genomic_DNA"/>
</dbReference>
<evidence type="ECO:0000313" key="4">
    <source>
        <dbReference type="EMBL" id="KXT68419.1"/>
    </source>
</evidence>
<dbReference type="EC" id="3.3.2.1" evidence="4"/>
<dbReference type="STRING" id="45634.SCRDD08_01981"/>
<evidence type="ECO:0000313" key="5">
    <source>
        <dbReference type="Proteomes" id="UP000070377"/>
    </source>
</evidence>
<dbReference type="GO" id="GO:0008908">
    <property type="term" value="F:isochorismatase activity"/>
    <property type="evidence" value="ECO:0007669"/>
    <property type="project" value="UniProtKB-EC"/>
</dbReference>